<dbReference type="PATRIC" id="fig|1297617.4.peg.768"/>
<evidence type="ECO:0000313" key="5">
    <source>
        <dbReference type="EMBL" id="PVY59012.1"/>
    </source>
</evidence>
<dbReference type="STRING" id="1297617.IB211_00755"/>
<name>A0A0S2W1B0_9FIRM</name>
<dbReference type="PROSITE" id="PS01031">
    <property type="entry name" value="SHSP"/>
    <property type="match status" value="1"/>
</dbReference>
<sequence length="142" mass="16322">MFGMIPFERNNDNFFDIFDNFERKFFGNSSAALPDFRTDIRDAGDKFVLEAELPGFQKEDIKLDVKDGILTISAEHSESKDEKNEQGGYIRRERRYGSFRRSFDISGVDDEHITASYQNGVLELHLPKVIPAVPESKRIAIE</sequence>
<dbReference type="CDD" id="cd06471">
    <property type="entry name" value="ACD_LpsHSP_like"/>
    <property type="match status" value="1"/>
</dbReference>
<reference evidence="5 7" key="3">
    <citation type="submission" date="2018-04" db="EMBL/GenBank/DDBJ databases">
        <title>Genomic Encyclopedia of Type Strains, Phase IV (KMG-IV): sequencing the most valuable type-strain genomes for metagenomic binning, comparative biology and taxonomic classification.</title>
        <authorList>
            <person name="Goeker M."/>
        </authorList>
    </citation>
    <scope>NUCLEOTIDE SEQUENCE [LARGE SCALE GENOMIC DNA]</scope>
    <source>
        <strain evidence="5 7">DSM 26588</strain>
    </source>
</reference>
<reference evidence="6" key="2">
    <citation type="submission" date="2015-04" db="EMBL/GenBank/DDBJ databases">
        <title>A butyrogenic pathway from the amino acid lysine in a human gut commensal.</title>
        <authorList>
            <person name="de Vos W.M."/>
            <person name="Bui N.T.P."/>
            <person name="Plugge C.M."/>
            <person name="Ritari J."/>
        </authorList>
    </citation>
    <scope>NUCLEOTIDE SEQUENCE [LARGE SCALE GENOMIC DNA]</scope>
    <source>
        <strain evidence="6">AF211</strain>
    </source>
</reference>
<dbReference type="KEGG" id="ibu:IB211_00755"/>
<dbReference type="OrthoDB" id="9811615at2"/>
<dbReference type="SUPFAM" id="SSF49764">
    <property type="entry name" value="HSP20-like chaperones"/>
    <property type="match status" value="1"/>
</dbReference>
<evidence type="ECO:0000256" key="2">
    <source>
        <dbReference type="RuleBase" id="RU003616"/>
    </source>
</evidence>
<dbReference type="Proteomes" id="UP000064844">
    <property type="component" value="Chromosome"/>
</dbReference>
<dbReference type="Gene3D" id="2.60.40.790">
    <property type="match status" value="1"/>
</dbReference>
<organism evidence="4 6">
    <name type="scientific">Intestinimonas butyriciproducens</name>
    <dbReference type="NCBI Taxonomy" id="1297617"/>
    <lineage>
        <taxon>Bacteria</taxon>
        <taxon>Bacillati</taxon>
        <taxon>Bacillota</taxon>
        <taxon>Clostridia</taxon>
        <taxon>Eubacteriales</taxon>
        <taxon>Intestinimonas</taxon>
    </lineage>
</organism>
<evidence type="ECO:0000313" key="4">
    <source>
        <dbReference type="EMBL" id="ALP93150.1"/>
    </source>
</evidence>
<dbReference type="AlphaFoldDB" id="A0A0S2W1B0"/>
<dbReference type="eggNOG" id="COG0071">
    <property type="taxonomic scope" value="Bacteria"/>
</dbReference>
<keyword evidence="4" id="KW-0346">Stress response</keyword>
<proteinExistence type="inferred from homology"/>
<dbReference type="InterPro" id="IPR002068">
    <property type="entry name" value="A-crystallin/Hsp20_dom"/>
</dbReference>
<evidence type="ECO:0000313" key="6">
    <source>
        <dbReference type="Proteomes" id="UP000064844"/>
    </source>
</evidence>
<dbReference type="PANTHER" id="PTHR11527">
    <property type="entry name" value="HEAT-SHOCK PROTEIN 20 FAMILY MEMBER"/>
    <property type="match status" value="1"/>
</dbReference>
<gene>
    <name evidence="5" type="ORF">C7373_103304</name>
    <name evidence="4" type="ORF">IB211_00755</name>
</gene>
<evidence type="ECO:0000256" key="1">
    <source>
        <dbReference type="PROSITE-ProRule" id="PRU00285"/>
    </source>
</evidence>
<dbReference type="GeneID" id="93229962"/>
<comment type="similarity">
    <text evidence="1 2">Belongs to the small heat shock protein (HSP20) family.</text>
</comment>
<keyword evidence="6" id="KW-1185">Reference proteome</keyword>
<dbReference type="Pfam" id="PF00011">
    <property type="entry name" value="HSP20"/>
    <property type="match status" value="1"/>
</dbReference>
<evidence type="ECO:0000313" key="7">
    <source>
        <dbReference type="Proteomes" id="UP000245778"/>
    </source>
</evidence>
<reference evidence="4 6" key="1">
    <citation type="journal article" date="2015" name="Nat. Commun.">
        <title>Production of butyrate from lysine and the Amadori product fructoselysine by a human gut commensal.</title>
        <authorList>
            <person name="Bui T.P."/>
            <person name="Ritari J."/>
            <person name="Boeren S."/>
            <person name="de Waard P."/>
            <person name="Plugge C.M."/>
            <person name="de Vos W.M."/>
        </authorList>
    </citation>
    <scope>NUCLEOTIDE SEQUENCE [LARGE SCALE GENOMIC DNA]</scope>
    <source>
        <strain evidence="4 6">AF211</strain>
    </source>
</reference>
<evidence type="ECO:0000259" key="3">
    <source>
        <dbReference type="PROSITE" id="PS01031"/>
    </source>
</evidence>
<feature type="domain" description="SHSP" evidence="3">
    <location>
        <begin position="27"/>
        <end position="142"/>
    </location>
</feature>
<dbReference type="EMBL" id="QEKK01000003">
    <property type="protein sequence ID" value="PVY59012.1"/>
    <property type="molecule type" value="Genomic_DNA"/>
</dbReference>
<protein>
    <submittedName>
        <fullName evidence="5">HSP20 family protein</fullName>
    </submittedName>
    <submittedName>
        <fullName evidence="4">Molecular chaperone (Small heat shock protein)</fullName>
    </submittedName>
</protein>
<dbReference type="InterPro" id="IPR031107">
    <property type="entry name" value="Small_HSP"/>
</dbReference>
<dbReference type="RefSeq" id="WP_033117427.1">
    <property type="nucleotide sequence ID" value="NZ_CALICV010000064.1"/>
</dbReference>
<dbReference type="InterPro" id="IPR008978">
    <property type="entry name" value="HSP20-like_chaperone"/>
</dbReference>
<accession>A0A0S2W1B0</accession>
<dbReference type="Proteomes" id="UP000245778">
    <property type="component" value="Unassembled WGS sequence"/>
</dbReference>
<dbReference type="EMBL" id="CP011307">
    <property type="protein sequence ID" value="ALP93150.1"/>
    <property type="molecule type" value="Genomic_DNA"/>
</dbReference>